<dbReference type="Gene3D" id="3.90.105.10">
    <property type="entry name" value="Molybdopterin biosynthesis moea protein, domain 2"/>
    <property type="match status" value="1"/>
</dbReference>
<dbReference type="UniPathway" id="UPA00344"/>
<accession>A0A418W401</accession>
<dbReference type="SUPFAM" id="SSF63882">
    <property type="entry name" value="MoeA N-terminal region -like"/>
    <property type="match status" value="1"/>
</dbReference>
<keyword evidence="6" id="KW-0479">Metal-binding</keyword>
<dbReference type="Pfam" id="PF03454">
    <property type="entry name" value="MoeA_C"/>
    <property type="match status" value="1"/>
</dbReference>
<evidence type="ECO:0000313" key="8">
    <source>
        <dbReference type="EMBL" id="RJF84745.1"/>
    </source>
</evidence>
<comment type="pathway">
    <text evidence="2 6">Cofactor biosynthesis; molybdopterin biosynthesis.</text>
</comment>
<evidence type="ECO:0000256" key="1">
    <source>
        <dbReference type="ARBA" id="ARBA00002901"/>
    </source>
</evidence>
<evidence type="ECO:0000256" key="2">
    <source>
        <dbReference type="ARBA" id="ARBA00005046"/>
    </source>
</evidence>
<dbReference type="InterPro" id="IPR005111">
    <property type="entry name" value="MoeA_C_domain_IV"/>
</dbReference>
<keyword evidence="6" id="KW-0500">Molybdenum</keyword>
<dbReference type="InterPro" id="IPR005110">
    <property type="entry name" value="MoeA_linker/N"/>
</dbReference>
<dbReference type="InterPro" id="IPR001453">
    <property type="entry name" value="MoaB/Mog_dom"/>
</dbReference>
<comment type="function">
    <text evidence="1 6">Catalyzes the insertion of molybdate into adenylated molybdopterin with the concomitant release of AMP.</text>
</comment>
<proteinExistence type="inferred from homology"/>
<dbReference type="AlphaFoldDB" id="A0A418W401"/>
<comment type="similarity">
    <text evidence="3 6">Belongs to the MoeA family.</text>
</comment>
<dbReference type="InterPro" id="IPR038987">
    <property type="entry name" value="MoeA-like"/>
</dbReference>
<dbReference type="GO" id="GO:0046872">
    <property type="term" value="F:metal ion binding"/>
    <property type="evidence" value="ECO:0007669"/>
    <property type="project" value="UniProtKB-UniRule"/>
</dbReference>
<comment type="caution">
    <text evidence="8">The sequence shown here is derived from an EMBL/GenBank/DDBJ whole genome shotgun (WGS) entry which is preliminary data.</text>
</comment>
<dbReference type="Pfam" id="PF03453">
    <property type="entry name" value="MoeA_N"/>
    <property type="match status" value="1"/>
</dbReference>
<evidence type="ECO:0000259" key="7">
    <source>
        <dbReference type="SMART" id="SM00852"/>
    </source>
</evidence>
<evidence type="ECO:0000256" key="5">
    <source>
        <dbReference type="ARBA" id="ARBA00047317"/>
    </source>
</evidence>
<evidence type="ECO:0000256" key="6">
    <source>
        <dbReference type="RuleBase" id="RU365090"/>
    </source>
</evidence>
<dbReference type="Pfam" id="PF00994">
    <property type="entry name" value="MoCF_biosynth"/>
    <property type="match status" value="1"/>
</dbReference>
<feature type="domain" description="MoaB/Mog" evidence="7">
    <location>
        <begin position="177"/>
        <end position="302"/>
    </location>
</feature>
<sequence>MSGSFFDVRGRGFRRRTSLSTAQDWVDQRCAPRPTVATPLADAIGLRLAAPFFAPHDWPDCDRAARDGFALAAADSLGAGSYNPIPVPLARAVSAGDPLPPGADAVLPFEAAFRQPGWVEAVEAVAPGAGVERRGAAAQAGASPLLATGRLLRPSDIGLLAAFGVASVMASPPPRVRVLLVGGPRSGAECLGAMLAALVQRDGGAPEVVGPLPADPALVAAALCGAGADLILPAGRTGVGADDVAPLALAQAGTLASHGVALRPGDSAGMGEAEGVPVILLPGEPMACWTVYEMLGGRAVRRMAGRTEETPLAAVTVVTARKLVSEIGCVDLYRVRVTADGRIEPVASPAIPGLAALARADGYVVIAADSEGVPEGATVTMRRFAP</sequence>
<dbReference type="Gene3D" id="2.170.190.11">
    <property type="entry name" value="Molybdopterin biosynthesis moea protein, domain 3"/>
    <property type="match status" value="1"/>
</dbReference>
<dbReference type="OrthoDB" id="8435302at2"/>
<dbReference type="InterPro" id="IPR036135">
    <property type="entry name" value="MoeA_linker/N_sf"/>
</dbReference>
<gene>
    <name evidence="8" type="ORF">D3877_09650</name>
</gene>
<dbReference type="Gene3D" id="2.40.340.10">
    <property type="entry name" value="MoeA, C-terminal, domain IV"/>
    <property type="match status" value="1"/>
</dbReference>
<keyword evidence="9" id="KW-1185">Reference proteome</keyword>
<keyword evidence="4 6" id="KW-0501">Molybdenum cofactor biosynthesis</keyword>
<keyword evidence="6" id="KW-0808">Transferase</keyword>
<dbReference type="SUPFAM" id="SSF53218">
    <property type="entry name" value="Molybdenum cofactor biosynthesis proteins"/>
    <property type="match status" value="1"/>
</dbReference>
<dbReference type="SMART" id="SM00852">
    <property type="entry name" value="MoCF_biosynth"/>
    <property type="match status" value="1"/>
</dbReference>
<dbReference type="Proteomes" id="UP000283458">
    <property type="component" value="Unassembled WGS sequence"/>
</dbReference>
<evidence type="ECO:0000313" key="9">
    <source>
        <dbReference type="Proteomes" id="UP000283458"/>
    </source>
</evidence>
<keyword evidence="6" id="KW-0460">Magnesium</keyword>
<evidence type="ECO:0000256" key="3">
    <source>
        <dbReference type="ARBA" id="ARBA00010763"/>
    </source>
</evidence>
<name>A0A418W401_9PROT</name>
<dbReference type="EC" id="2.10.1.1" evidence="6"/>
<dbReference type="PANTHER" id="PTHR10192">
    <property type="entry name" value="MOLYBDOPTERIN BIOSYNTHESIS PROTEIN"/>
    <property type="match status" value="1"/>
</dbReference>
<comment type="catalytic activity">
    <reaction evidence="5">
        <text>adenylyl-molybdopterin + molybdate = Mo-molybdopterin + AMP + H(+)</text>
        <dbReference type="Rhea" id="RHEA:35047"/>
        <dbReference type="ChEBI" id="CHEBI:15378"/>
        <dbReference type="ChEBI" id="CHEBI:36264"/>
        <dbReference type="ChEBI" id="CHEBI:62727"/>
        <dbReference type="ChEBI" id="CHEBI:71302"/>
        <dbReference type="ChEBI" id="CHEBI:456215"/>
        <dbReference type="EC" id="2.10.1.1"/>
    </reaction>
</comment>
<dbReference type="InterPro" id="IPR036688">
    <property type="entry name" value="MoeA_C_domain_IV_sf"/>
</dbReference>
<dbReference type="GO" id="GO:0005737">
    <property type="term" value="C:cytoplasm"/>
    <property type="evidence" value="ECO:0007669"/>
    <property type="project" value="TreeGrafter"/>
</dbReference>
<dbReference type="InterPro" id="IPR036425">
    <property type="entry name" value="MoaB/Mog-like_dom_sf"/>
</dbReference>
<dbReference type="Gene3D" id="3.40.980.10">
    <property type="entry name" value="MoaB/Mog-like domain"/>
    <property type="match status" value="1"/>
</dbReference>
<evidence type="ECO:0000256" key="4">
    <source>
        <dbReference type="ARBA" id="ARBA00023150"/>
    </source>
</evidence>
<comment type="cofactor">
    <cofactor evidence="6">
        <name>Mg(2+)</name>
        <dbReference type="ChEBI" id="CHEBI:18420"/>
    </cofactor>
</comment>
<protein>
    <recommendedName>
        <fullName evidence="6">Molybdopterin molybdenumtransferase</fullName>
        <ecNumber evidence="6">2.10.1.1</ecNumber>
    </recommendedName>
</protein>
<dbReference type="RefSeq" id="WP_119830382.1">
    <property type="nucleotide sequence ID" value="NZ_QYUL01000001.1"/>
</dbReference>
<reference evidence="8 9" key="1">
    <citation type="submission" date="2018-09" db="EMBL/GenBank/DDBJ databases">
        <authorList>
            <person name="Zhu H."/>
        </authorList>
    </citation>
    <scope>NUCLEOTIDE SEQUENCE [LARGE SCALE GENOMIC DNA]</scope>
    <source>
        <strain evidence="8 9">K2W22B-5</strain>
    </source>
</reference>
<dbReference type="GO" id="GO:0006777">
    <property type="term" value="P:Mo-molybdopterin cofactor biosynthetic process"/>
    <property type="evidence" value="ECO:0007669"/>
    <property type="project" value="UniProtKB-UniRule"/>
</dbReference>
<dbReference type="EMBL" id="QYUL01000001">
    <property type="protein sequence ID" value="RJF84745.1"/>
    <property type="molecule type" value="Genomic_DNA"/>
</dbReference>
<dbReference type="PANTHER" id="PTHR10192:SF19">
    <property type="entry name" value="MOLYBDOPTERIN BIOSYNTHESIS PROTEIN MJ0666-RELATED"/>
    <property type="match status" value="1"/>
</dbReference>
<dbReference type="GO" id="GO:0061599">
    <property type="term" value="F:molybdopterin molybdotransferase activity"/>
    <property type="evidence" value="ECO:0007669"/>
    <property type="project" value="UniProtKB-UniRule"/>
</dbReference>
<dbReference type="SUPFAM" id="SSF63867">
    <property type="entry name" value="MoeA C-terminal domain-like"/>
    <property type="match status" value="1"/>
</dbReference>
<organism evidence="8 9">
    <name type="scientific">Azospirillum cavernae</name>
    <dbReference type="NCBI Taxonomy" id="2320860"/>
    <lineage>
        <taxon>Bacteria</taxon>
        <taxon>Pseudomonadati</taxon>
        <taxon>Pseudomonadota</taxon>
        <taxon>Alphaproteobacteria</taxon>
        <taxon>Rhodospirillales</taxon>
        <taxon>Azospirillaceae</taxon>
        <taxon>Azospirillum</taxon>
    </lineage>
</organism>